<dbReference type="Gene3D" id="3.30.70.1060">
    <property type="entry name" value="Dimeric alpha+beta barrel"/>
    <property type="match status" value="1"/>
</dbReference>
<sequence length="88" mass="9881">MRFLVIVRTTAELPFATLHCDALARAGVLLDAADLRPRAFDAQGRPLRPAPVRGYWLIDVRDQEEAVERVRRMPVSACVVEIRQVAVV</sequence>
<reference evidence="1 2" key="1">
    <citation type="submission" date="2016-07" db="EMBL/GenBank/DDBJ databases">
        <title>Complete genome sequence of the Lentzea guizhouensis DHS C013.</title>
        <authorList>
            <person name="Cao C."/>
        </authorList>
    </citation>
    <scope>NUCLEOTIDE SEQUENCE [LARGE SCALE GENOMIC DNA]</scope>
    <source>
        <strain evidence="1 2">DHS C013</strain>
    </source>
</reference>
<dbReference type="KEGG" id="led:BBK82_36470"/>
<dbReference type="SUPFAM" id="SSF54909">
    <property type="entry name" value="Dimeric alpha+beta barrel"/>
    <property type="match status" value="1"/>
</dbReference>
<dbReference type="RefSeq" id="WP_065919020.1">
    <property type="nucleotide sequence ID" value="NZ_CP016793.1"/>
</dbReference>
<keyword evidence="2" id="KW-1185">Reference proteome</keyword>
<proteinExistence type="predicted"/>
<dbReference type="EMBL" id="CP016793">
    <property type="protein sequence ID" value="ANZ40682.1"/>
    <property type="molecule type" value="Genomic_DNA"/>
</dbReference>
<accession>A0A1B2HSK6</accession>
<name>A0A1B2HSK6_9PSEU</name>
<protein>
    <recommendedName>
        <fullName evidence="3">YCII-related domain-containing protein</fullName>
    </recommendedName>
</protein>
<evidence type="ECO:0008006" key="3">
    <source>
        <dbReference type="Google" id="ProtNLM"/>
    </source>
</evidence>
<organism evidence="1 2">
    <name type="scientific">Lentzea guizhouensis</name>
    <dbReference type="NCBI Taxonomy" id="1586287"/>
    <lineage>
        <taxon>Bacteria</taxon>
        <taxon>Bacillati</taxon>
        <taxon>Actinomycetota</taxon>
        <taxon>Actinomycetes</taxon>
        <taxon>Pseudonocardiales</taxon>
        <taxon>Pseudonocardiaceae</taxon>
        <taxon>Lentzea</taxon>
    </lineage>
</organism>
<dbReference type="InterPro" id="IPR011008">
    <property type="entry name" value="Dimeric_a/b-barrel"/>
</dbReference>
<gene>
    <name evidence="1" type="ORF">BBK82_36470</name>
</gene>
<evidence type="ECO:0000313" key="2">
    <source>
        <dbReference type="Proteomes" id="UP000093053"/>
    </source>
</evidence>
<dbReference type="AlphaFoldDB" id="A0A1B2HSK6"/>
<dbReference type="Proteomes" id="UP000093053">
    <property type="component" value="Chromosome"/>
</dbReference>
<dbReference type="OrthoDB" id="3696622at2"/>
<evidence type="ECO:0000313" key="1">
    <source>
        <dbReference type="EMBL" id="ANZ40682.1"/>
    </source>
</evidence>
<dbReference type="STRING" id="1586287.BBK82_36470"/>